<evidence type="ECO:0008006" key="3">
    <source>
        <dbReference type="Google" id="ProtNLM"/>
    </source>
</evidence>
<dbReference type="Proteomes" id="UP000517916">
    <property type="component" value="Unassembled WGS sequence"/>
</dbReference>
<evidence type="ECO:0000313" key="1">
    <source>
        <dbReference type="EMBL" id="MBA8930857.1"/>
    </source>
</evidence>
<comment type="caution">
    <text evidence="1">The sequence shown here is derived from an EMBL/GenBank/DDBJ whole genome shotgun (WGS) entry which is preliminary data.</text>
</comment>
<gene>
    <name evidence="1" type="ORF">BC739_008104</name>
</gene>
<reference evidence="1 2" key="1">
    <citation type="submission" date="2020-08" db="EMBL/GenBank/DDBJ databases">
        <title>Genomic Encyclopedia of Archaeal and Bacterial Type Strains, Phase II (KMG-II): from individual species to whole genera.</title>
        <authorList>
            <person name="Goeker M."/>
        </authorList>
    </citation>
    <scope>NUCLEOTIDE SEQUENCE [LARGE SCALE GENOMIC DNA]</scope>
    <source>
        <strain evidence="1 2">DSM 43850</strain>
    </source>
</reference>
<evidence type="ECO:0000313" key="2">
    <source>
        <dbReference type="Proteomes" id="UP000517916"/>
    </source>
</evidence>
<dbReference type="EMBL" id="JACJID010000007">
    <property type="protein sequence ID" value="MBA8930857.1"/>
    <property type="molecule type" value="Genomic_DNA"/>
</dbReference>
<organism evidence="1 2">
    <name type="scientific">Kutzneria viridogrisea</name>
    <dbReference type="NCBI Taxonomy" id="47990"/>
    <lineage>
        <taxon>Bacteria</taxon>
        <taxon>Bacillati</taxon>
        <taxon>Actinomycetota</taxon>
        <taxon>Actinomycetes</taxon>
        <taxon>Pseudonocardiales</taxon>
        <taxon>Pseudonocardiaceae</taxon>
        <taxon>Kutzneria</taxon>
    </lineage>
</organism>
<name>A0ABR6BVD2_9PSEU</name>
<sequence length="371" mass="40140">MSYTYLIADVRTGAIVDELPLTQVTFDSKLNETGSLRAQLQVTDPQVSVRDPRALTEPGRTALYVDRDGTLVWGGIIWTTRYDVSTGVLEIGASDFLSYLEHRYVLDYPVSKPVPNTPPVAFTGVDQVDIARELVRLTQSHPGGDIGLRVLGPAASGVPRTVSYAPSELKPVADALRDLANAEHGFDFVVDVRYGSDGRPQRTLRIGHPALGQPGAPYVWEFGANLVRFVWPLDGSTMATRVFAQGAAGDSSSVMALAQEDEAIRLGWPLLEATSSQLDTANQDLLDAWAAGSLAAQRRPVALPEITVRADLDPLVGTYSVGDTARVVVDDLFFPHRQLDVTMRILSLEVTPGDQGEEEVKLTVASVEESS</sequence>
<accession>A0ABR6BVD2</accession>
<keyword evidence="2" id="KW-1185">Reference proteome</keyword>
<proteinExistence type="predicted"/>
<dbReference type="RefSeq" id="WP_182840100.1">
    <property type="nucleotide sequence ID" value="NZ_BAAABQ010000018.1"/>
</dbReference>
<protein>
    <recommendedName>
        <fullName evidence="3">Minor tail protein</fullName>
    </recommendedName>
</protein>